<feature type="transmembrane region" description="Helical" evidence="6">
    <location>
        <begin position="115"/>
        <end position="141"/>
    </location>
</feature>
<dbReference type="OrthoDB" id="10009287at2759"/>
<evidence type="ECO:0000256" key="2">
    <source>
        <dbReference type="ARBA" id="ARBA00008573"/>
    </source>
</evidence>
<dbReference type="AlphaFoldDB" id="A0A9N9WPA1"/>
<keyword evidence="5 6" id="KW-0472">Membrane</keyword>
<evidence type="ECO:0000256" key="4">
    <source>
        <dbReference type="ARBA" id="ARBA00022989"/>
    </source>
</evidence>
<comment type="similarity">
    <text evidence="2 6">Belongs to the DP1 family.</text>
</comment>
<dbReference type="Proteomes" id="UP001153620">
    <property type="component" value="Chromosome 1"/>
</dbReference>
<evidence type="ECO:0000256" key="1">
    <source>
        <dbReference type="ARBA" id="ARBA00004141"/>
    </source>
</evidence>
<protein>
    <recommendedName>
        <fullName evidence="6">Receptor expression-enhancing protein</fullName>
    </recommendedName>
</protein>
<dbReference type="InterPro" id="IPR004345">
    <property type="entry name" value="TB2_DP1_HVA22"/>
</dbReference>
<accession>A0A9N9WPA1</accession>
<evidence type="ECO:0000256" key="6">
    <source>
        <dbReference type="RuleBase" id="RU362006"/>
    </source>
</evidence>
<dbReference type="EMBL" id="OU895877">
    <property type="protein sequence ID" value="CAG9801007.1"/>
    <property type="molecule type" value="Genomic_DNA"/>
</dbReference>
<keyword evidence="3 6" id="KW-0812">Transmembrane</keyword>
<dbReference type="PANTHER" id="PTHR12300:SF161">
    <property type="entry name" value="RECEPTOR EXPRESSION-ENHANCING PROTEIN"/>
    <property type="match status" value="1"/>
</dbReference>
<dbReference type="PANTHER" id="PTHR12300">
    <property type="entry name" value="HVA22-LIKE PROTEINS"/>
    <property type="match status" value="1"/>
</dbReference>
<feature type="transmembrane region" description="Helical" evidence="6">
    <location>
        <begin position="38"/>
        <end position="69"/>
    </location>
</feature>
<gene>
    <name evidence="7" type="ORF">CHIRRI_LOCUS3944</name>
</gene>
<keyword evidence="8" id="KW-1185">Reference proteome</keyword>
<reference evidence="7" key="1">
    <citation type="submission" date="2022-01" db="EMBL/GenBank/DDBJ databases">
        <authorList>
            <person name="King R."/>
        </authorList>
    </citation>
    <scope>NUCLEOTIDE SEQUENCE</scope>
</reference>
<reference evidence="7" key="2">
    <citation type="submission" date="2022-10" db="EMBL/GenBank/DDBJ databases">
        <authorList>
            <consortium name="ENA_rothamsted_submissions"/>
            <consortium name="culmorum"/>
            <person name="King R."/>
        </authorList>
    </citation>
    <scope>NUCLEOTIDE SEQUENCE</scope>
</reference>
<dbReference type="Pfam" id="PF03134">
    <property type="entry name" value="TB2_DP1_HVA22"/>
    <property type="match status" value="1"/>
</dbReference>
<comment type="subcellular location">
    <subcellularLocation>
        <location evidence="1 6">Membrane</location>
        <topology evidence="1 6">Multi-pass membrane protein</topology>
    </subcellularLocation>
</comment>
<sequence>MDKLDTYKQQLEKELSDDSKPWTKYFKMIEEKTNVNKIYIFGGLVGFIALYLAFGYAAEILCNVIGIAYPAYISMKAVETKEKTDDTKWLTYWVIFATFSTIEFFSLYITRIIPFYWLIKCVFFVWCMAPIENNGSVVVYYKVIRPYFLKHESAVDNLIGNATDTLKKGAEGMFKKSN</sequence>
<organism evidence="7 8">
    <name type="scientific">Chironomus riparius</name>
    <dbReference type="NCBI Taxonomy" id="315576"/>
    <lineage>
        <taxon>Eukaryota</taxon>
        <taxon>Metazoa</taxon>
        <taxon>Ecdysozoa</taxon>
        <taxon>Arthropoda</taxon>
        <taxon>Hexapoda</taxon>
        <taxon>Insecta</taxon>
        <taxon>Pterygota</taxon>
        <taxon>Neoptera</taxon>
        <taxon>Endopterygota</taxon>
        <taxon>Diptera</taxon>
        <taxon>Nematocera</taxon>
        <taxon>Chironomoidea</taxon>
        <taxon>Chironomidae</taxon>
        <taxon>Chironominae</taxon>
        <taxon>Chironomus</taxon>
    </lineage>
</organism>
<dbReference type="GO" id="GO:0016020">
    <property type="term" value="C:membrane"/>
    <property type="evidence" value="ECO:0007669"/>
    <property type="project" value="UniProtKB-SubCell"/>
</dbReference>
<feature type="transmembrane region" description="Helical" evidence="6">
    <location>
        <begin position="90"/>
        <end position="109"/>
    </location>
</feature>
<evidence type="ECO:0000313" key="8">
    <source>
        <dbReference type="Proteomes" id="UP001153620"/>
    </source>
</evidence>
<evidence type="ECO:0000313" key="7">
    <source>
        <dbReference type="EMBL" id="CAG9801007.1"/>
    </source>
</evidence>
<evidence type="ECO:0000256" key="3">
    <source>
        <dbReference type="ARBA" id="ARBA00022692"/>
    </source>
</evidence>
<evidence type="ECO:0000256" key="5">
    <source>
        <dbReference type="ARBA" id="ARBA00023136"/>
    </source>
</evidence>
<proteinExistence type="inferred from homology"/>
<name>A0A9N9WPA1_9DIPT</name>
<keyword evidence="4 6" id="KW-1133">Transmembrane helix</keyword>